<dbReference type="InterPro" id="IPR036322">
    <property type="entry name" value="WD40_repeat_dom_sf"/>
</dbReference>
<dbReference type="KEGG" id="bnn:FOA43_000013"/>
<dbReference type="Proteomes" id="UP000662931">
    <property type="component" value="Chromosome 1"/>
</dbReference>
<dbReference type="PANTHER" id="PTHR14107">
    <property type="entry name" value="WD REPEAT PROTEIN"/>
    <property type="match status" value="1"/>
</dbReference>
<evidence type="ECO:0000313" key="4">
    <source>
        <dbReference type="EMBL" id="QPG72712.1"/>
    </source>
</evidence>
<dbReference type="InterPro" id="IPR051362">
    <property type="entry name" value="WD_repeat_creC_regulators"/>
</dbReference>
<dbReference type="GO" id="GO:0032153">
    <property type="term" value="C:cell division site"/>
    <property type="evidence" value="ECO:0007669"/>
    <property type="project" value="TreeGrafter"/>
</dbReference>
<dbReference type="PANTHER" id="PTHR14107:SF16">
    <property type="entry name" value="AT02583P"/>
    <property type="match status" value="1"/>
</dbReference>
<protein>
    <recommendedName>
        <fullName evidence="6">WD40 repeat-like protein</fullName>
    </recommendedName>
</protein>
<keyword evidence="5" id="KW-1185">Reference proteome</keyword>
<dbReference type="RefSeq" id="XP_038776277.1">
    <property type="nucleotide sequence ID" value="XM_038920349.1"/>
</dbReference>
<feature type="region of interest" description="Disordered" evidence="3">
    <location>
        <begin position="166"/>
        <end position="219"/>
    </location>
</feature>
<accession>A0A875RXU3</accession>
<evidence type="ECO:0000256" key="1">
    <source>
        <dbReference type="ARBA" id="ARBA00022574"/>
    </source>
</evidence>
<dbReference type="AlphaFoldDB" id="A0A875RXU3"/>
<dbReference type="SUPFAM" id="SSF50978">
    <property type="entry name" value="WD40 repeat-like"/>
    <property type="match status" value="1"/>
</dbReference>
<sequence>MYLPPDLSRYSRQTPQQFMQMLNSTILPLQTTDPNCIFRLKEEEFEFDLLDATFKPDMALRVSRTPLLSTDPRTYASLSKFIEYNLRKYHSTLANANQNQLIRPLGLPPDLTGVQAESKTEVLPLGCSINPLSSDPFKNVHLTPGFLCAIVDYAVVEEWQSRVEKQRHAGSPAATSKSSHSASSKNAESSGLPGMLFGKSRQNSKTLPDRSLHSLKSPQTVISRNSSSFIDRVVTGDNFNKKFANNGKLLIGCNGRAINMIVLDNSPKHIEVDPPALKMNASSSVITCLDTFPHIGSDGERSLDVLVGFGSGDLLWLDPIIQKYTRWNKRGWLKEGPVMSVEWSKCGSFAMVGFADGDVLIFSRDLEDDESYGDTPKTLVYKDRYMRTYRTLMTEGDNRRKRNPIAHYKFSRKAIVDITTHPLYHNIVAMACDDGYLRIFDLLKERITDIQESYYGGFLSVSFTEDGKYLLAGGEDDLVSIYEFQGISKFTPASSGLIKLVARLEGSKSWVRDITVDRHRSKSGILYRIGTAGDDGVLRFYEFQPRNLPKVKKIARKTAISTSSAVRALPLKVSVSNSMPAKATAMRRALTSKHGKNTESISSLTSSNTNRRLSLLEMISHGSATSLQQLQQQQETNLEDKCVKANYIFSDHKLPCLKTDSGTLGSHFHISVGLKECPIIFPICEKDVKLGRLSGLYFEKDYVWAFVATGDSVRWKRP</sequence>
<dbReference type="InterPro" id="IPR015943">
    <property type="entry name" value="WD40/YVTN_repeat-like_dom_sf"/>
</dbReference>
<reference evidence="4" key="1">
    <citation type="submission" date="2020-10" db="EMBL/GenBank/DDBJ databases">
        <authorList>
            <person name="Roach M.J.R."/>
        </authorList>
    </citation>
    <scope>NUCLEOTIDE SEQUENCE</scope>
    <source>
        <strain evidence="4">CBS 1945</strain>
    </source>
</reference>
<dbReference type="GO" id="GO:0051286">
    <property type="term" value="C:cell tip"/>
    <property type="evidence" value="ECO:0007669"/>
    <property type="project" value="TreeGrafter"/>
</dbReference>
<evidence type="ECO:0008006" key="6">
    <source>
        <dbReference type="Google" id="ProtNLM"/>
    </source>
</evidence>
<dbReference type="GeneID" id="62193414"/>
<organism evidence="4 5">
    <name type="scientific">Eeniella nana</name>
    <name type="common">Yeast</name>
    <name type="synonym">Brettanomyces nanus</name>
    <dbReference type="NCBI Taxonomy" id="13502"/>
    <lineage>
        <taxon>Eukaryota</taxon>
        <taxon>Fungi</taxon>
        <taxon>Dikarya</taxon>
        <taxon>Ascomycota</taxon>
        <taxon>Saccharomycotina</taxon>
        <taxon>Pichiomycetes</taxon>
        <taxon>Pichiales</taxon>
        <taxon>Pichiaceae</taxon>
        <taxon>Brettanomyces</taxon>
    </lineage>
</organism>
<dbReference type="InterPro" id="IPR001680">
    <property type="entry name" value="WD40_rpt"/>
</dbReference>
<dbReference type="GO" id="GO:0045013">
    <property type="term" value="P:carbon catabolite repression of transcription"/>
    <property type="evidence" value="ECO:0007669"/>
    <property type="project" value="TreeGrafter"/>
</dbReference>
<proteinExistence type="predicted"/>
<gene>
    <name evidence="4" type="ORF">FOA43_000013</name>
</gene>
<name>A0A875RXU3_EENNA</name>
<evidence type="ECO:0000256" key="3">
    <source>
        <dbReference type="SAM" id="MobiDB-lite"/>
    </source>
</evidence>
<dbReference type="SMART" id="SM00320">
    <property type="entry name" value="WD40"/>
    <property type="match status" value="4"/>
</dbReference>
<feature type="compositionally biased region" description="Low complexity" evidence="3">
    <location>
        <begin position="171"/>
        <end position="190"/>
    </location>
</feature>
<dbReference type="OrthoDB" id="3367at2759"/>
<evidence type="ECO:0000313" key="5">
    <source>
        <dbReference type="Proteomes" id="UP000662931"/>
    </source>
</evidence>
<keyword evidence="2" id="KW-0677">Repeat</keyword>
<dbReference type="Gene3D" id="2.130.10.10">
    <property type="entry name" value="YVTN repeat-like/Quinoprotein amine dehydrogenase"/>
    <property type="match status" value="1"/>
</dbReference>
<dbReference type="GO" id="GO:0005634">
    <property type="term" value="C:nucleus"/>
    <property type="evidence" value="ECO:0007669"/>
    <property type="project" value="TreeGrafter"/>
</dbReference>
<dbReference type="EMBL" id="CP064812">
    <property type="protein sequence ID" value="QPG72712.1"/>
    <property type="molecule type" value="Genomic_DNA"/>
</dbReference>
<keyword evidence="1" id="KW-0853">WD repeat</keyword>
<evidence type="ECO:0000256" key="2">
    <source>
        <dbReference type="ARBA" id="ARBA00022737"/>
    </source>
</evidence>